<feature type="chain" id="PRO_5034467211" evidence="1">
    <location>
        <begin position="23"/>
        <end position="61"/>
    </location>
</feature>
<dbReference type="AlphaFoldDB" id="A0A8C4MYI0"/>
<name>A0A8C4MYI0_EQUAS</name>
<evidence type="ECO:0000313" key="2">
    <source>
        <dbReference type="Ensembl" id="ENSEASP00005032719.1"/>
    </source>
</evidence>
<accession>A0A8C4MYI0</accession>
<feature type="signal peptide" evidence="1">
    <location>
        <begin position="1"/>
        <end position="22"/>
    </location>
</feature>
<reference evidence="2" key="1">
    <citation type="submission" date="2023-03" db="UniProtKB">
        <authorList>
            <consortium name="Ensembl"/>
        </authorList>
    </citation>
    <scope>IDENTIFICATION</scope>
</reference>
<evidence type="ECO:0000256" key="1">
    <source>
        <dbReference type="SAM" id="SignalP"/>
    </source>
</evidence>
<sequence>MMIDYLFFLMPFLFSFLRVLFPFSCNGNRGFCFPFRIPPKWEEIDWYLLPTQKCCRRAKKE</sequence>
<dbReference type="Gene3D" id="3.10.360.10">
    <property type="entry name" value="Antimicrobial Peptide, Beta-defensin 2, Chain A"/>
    <property type="match status" value="1"/>
</dbReference>
<proteinExistence type="predicted"/>
<dbReference type="SUPFAM" id="SSF57392">
    <property type="entry name" value="Defensin-like"/>
    <property type="match status" value="1"/>
</dbReference>
<dbReference type="OMA" id="FRIPPKW"/>
<dbReference type="Ensembl" id="ENSEAST00005035658.1">
    <property type="protein sequence ID" value="ENSEASP00005032719.1"/>
    <property type="gene ID" value="ENSEASG00005022356.1"/>
</dbReference>
<keyword evidence="1" id="KW-0732">Signal</keyword>
<protein>
    <submittedName>
        <fullName evidence="2">Uncharacterized protein</fullName>
    </submittedName>
</protein>
<organism evidence="2">
    <name type="scientific">Equus asinus asinus</name>
    <dbReference type="NCBI Taxonomy" id="83772"/>
    <lineage>
        <taxon>Eukaryota</taxon>
        <taxon>Metazoa</taxon>
        <taxon>Chordata</taxon>
        <taxon>Craniata</taxon>
        <taxon>Vertebrata</taxon>
        <taxon>Euteleostomi</taxon>
        <taxon>Mammalia</taxon>
        <taxon>Eutheria</taxon>
        <taxon>Laurasiatheria</taxon>
        <taxon>Perissodactyla</taxon>
        <taxon>Equidae</taxon>
        <taxon>Equus</taxon>
    </lineage>
</organism>